<dbReference type="InterPro" id="IPR038050">
    <property type="entry name" value="Neuro_actylchol_rec"/>
</dbReference>
<feature type="transmembrane region" description="Helical" evidence="1">
    <location>
        <begin position="48"/>
        <end position="72"/>
    </location>
</feature>
<dbReference type="CDD" id="cd19051">
    <property type="entry name" value="LGIC_TM_cation"/>
    <property type="match status" value="1"/>
</dbReference>
<keyword evidence="4" id="KW-1185">Reference proteome</keyword>
<feature type="transmembrane region" description="Helical" evidence="1">
    <location>
        <begin position="235"/>
        <end position="256"/>
    </location>
</feature>
<dbReference type="Gene3D" id="1.20.58.390">
    <property type="entry name" value="Neurotransmitter-gated ion-channel transmembrane domain"/>
    <property type="match status" value="1"/>
</dbReference>
<comment type="caution">
    <text evidence="3">The sequence shown here is derived from an EMBL/GenBank/DDBJ whole genome shotgun (WGS) entry which is preliminary data.</text>
</comment>
<proteinExistence type="predicted"/>
<gene>
    <name evidence="3" type="ORF">DPMN_123209</name>
</gene>
<feature type="domain" description="Neurotransmitter-gated ion-channel transmembrane" evidence="2">
    <location>
        <begin position="54"/>
        <end position="247"/>
    </location>
</feature>
<protein>
    <recommendedName>
        <fullName evidence="2">Neurotransmitter-gated ion-channel transmembrane domain-containing protein</fullName>
    </recommendedName>
</protein>
<dbReference type="PANTHER" id="PTHR18945">
    <property type="entry name" value="NEUROTRANSMITTER GATED ION CHANNEL"/>
    <property type="match status" value="1"/>
</dbReference>
<feature type="transmembrane region" description="Helical" evidence="1">
    <location>
        <begin position="106"/>
        <end position="132"/>
    </location>
</feature>
<feature type="transmembrane region" description="Helical" evidence="1">
    <location>
        <begin position="79"/>
        <end position="100"/>
    </location>
</feature>
<dbReference type="Pfam" id="PF02932">
    <property type="entry name" value="Neur_chan_memb"/>
    <property type="match status" value="1"/>
</dbReference>
<dbReference type="GO" id="GO:0005216">
    <property type="term" value="F:monoatomic ion channel activity"/>
    <property type="evidence" value="ECO:0007669"/>
    <property type="project" value="InterPro"/>
</dbReference>
<keyword evidence="1" id="KW-1133">Transmembrane helix</keyword>
<dbReference type="GO" id="GO:0004888">
    <property type="term" value="F:transmembrane signaling receptor activity"/>
    <property type="evidence" value="ECO:0007669"/>
    <property type="project" value="InterPro"/>
</dbReference>
<evidence type="ECO:0000256" key="1">
    <source>
        <dbReference type="SAM" id="Phobius"/>
    </source>
</evidence>
<evidence type="ECO:0000313" key="4">
    <source>
        <dbReference type="Proteomes" id="UP000828390"/>
    </source>
</evidence>
<reference evidence="3" key="2">
    <citation type="submission" date="2020-11" db="EMBL/GenBank/DDBJ databases">
        <authorList>
            <person name="McCartney M.A."/>
            <person name="Auch B."/>
            <person name="Kono T."/>
            <person name="Mallez S."/>
            <person name="Becker A."/>
            <person name="Gohl D.M."/>
            <person name="Silverstein K.A.T."/>
            <person name="Koren S."/>
            <person name="Bechman K.B."/>
            <person name="Herman A."/>
            <person name="Abrahante J.E."/>
            <person name="Garbe J."/>
        </authorList>
    </citation>
    <scope>NUCLEOTIDE SEQUENCE</scope>
    <source>
        <strain evidence="3">Duluth1</strain>
        <tissue evidence="3">Whole animal</tissue>
    </source>
</reference>
<dbReference type="InterPro" id="IPR006201">
    <property type="entry name" value="Neur_channel"/>
</dbReference>
<evidence type="ECO:0000259" key="2">
    <source>
        <dbReference type="Pfam" id="PF02932"/>
    </source>
</evidence>
<organism evidence="3 4">
    <name type="scientific">Dreissena polymorpha</name>
    <name type="common">Zebra mussel</name>
    <name type="synonym">Mytilus polymorpha</name>
    <dbReference type="NCBI Taxonomy" id="45954"/>
    <lineage>
        <taxon>Eukaryota</taxon>
        <taxon>Metazoa</taxon>
        <taxon>Spiralia</taxon>
        <taxon>Lophotrochozoa</taxon>
        <taxon>Mollusca</taxon>
        <taxon>Bivalvia</taxon>
        <taxon>Autobranchia</taxon>
        <taxon>Heteroconchia</taxon>
        <taxon>Euheterodonta</taxon>
        <taxon>Imparidentia</taxon>
        <taxon>Neoheterodontei</taxon>
        <taxon>Myida</taxon>
        <taxon>Dreissenoidea</taxon>
        <taxon>Dreissenidae</taxon>
        <taxon>Dreissena</taxon>
    </lineage>
</organism>
<evidence type="ECO:0000313" key="3">
    <source>
        <dbReference type="EMBL" id="KAH3821445.1"/>
    </source>
</evidence>
<dbReference type="SUPFAM" id="SSF90112">
    <property type="entry name" value="Neurotransmitter-gated ion-channel transmembrane pore"/>
    <property type="match status" value="1"/>
</dbReference>
<dbReference type="InterPro" id="IPR006029">
    <property type="entry name" value="Neurotrans-gated_channel_TM"/>
</dbReference>
<accession>A0A9D4GTV9</accession>
<dbReference type="InterPro" id="IPR036719">
    <property type="entry name" value="Neuro-gated_channel_TM_sf"/>
</dbReference>
<name>A0A9D4GTV9_DREPO</name>
<reference evidence="3" key="1">
    <citation type="journal article" date="2019" name="bioRxiv">
        <title>The Genome of the Zebra Mussel, Dreissena polymorpha: A Resource for Invasive Species Research.</title>
        <authorList>
            <person name="McCartney M.A."/>
            <person name="Auch B."/>
            <person name="Kono T."/>
            <person name="Mallez S."/>
            <person name="Zhang Y."/>
            <person name="Obille A."/>
            <person name="Becker A."/>
            <person name="Abrahante J.E."/>
            <person name="Garbe J."/>
            <person name="Badalamenti J.P."/>
            <person name="Herman A."/>
            <person name="Mangelson H."/>
            <person name="Liachko I."/>
            <person name="Sullivan S."/>
            <person name="Sone E.D."/>
            <person name="Koren S."/>
            <person name="Silverstein K.A.T."/>
            <person name="Beckman K.B."/>
            <person name="Gohl D.M."/>
        </authorList>
    </citation>
    <scope>NUCLEOTIDE SEQUENCE</scope>
    <source>
        <strain evidence="3">Duluth1</strain>
        <tissue evidence="3">Whole animal</tissue>
    </source>
</reference>
<sequence>MQGGSTGIETTNYEANSNWDLVDSSWNVESDTDDSTITFSLRLKRKPLFFMLSVIFPIITLAILNLCVFLLPCECQERASYAITVFLAFAVFLTIISSSLPKNSESVAAISVFLVIQTICGTLITGIALALLRLCSFDERDKKVAIPRILIFLMRSLKCKSCSNSSKVVPKNDTKMPATEIEMDASESAMGASDFKLSDIQMPPQKRATERRMSDESSIGDVEYSWKEVVNFLDVLLFVIFAVILVASLLGCFVGAQNS</sequence>
<dbReference type="AlphaFoldDB" id="A0A9D4GTV9"/>
<dbReference type="Proteomes" id="UP000828390">
    <property type="component" value="Unassembled WGS sequence"/>
</dbReference>
<keyword evidence="1" id="KW-0472">Membrane</keyword>
<dbReference type="EMBL" id="JAIWYP010000005">
    <property type="protein sequence ID" value="KAH3821445.1"/>
    <property type="molecule type" value="Genomic_DNA"/>
</dbReference>
<keyword evidence="1" id="KW-0812">Transmembrane</keyword>
<dbReference type="GO" id="GO:0016020">
    <property type="term" value="C:membrane"/>
    <property type="evidence" value="ECO:0007669"/>
    <property type="project" value="InterPro"/>
</dbReference>